<comment type="caution">
    <text evidence="4">The sequence shown here is derived from an EMBL/GenBank/DDBJ whole genome shotgun (WGS) entry which is preliminary data.</text>
</comment>
<gene>
    <name evidence="4" type="ORF">MNODULE_00260</name>
</gene>
<dbReference type="EMBL" id="VTOW01000001">
    <property type="protein sequence ID" value="NKE69185.1"/>
    <property type="molecule type" value="Genomic_DNA"/>
</dbReference>
<dbReference type="GO" id="GO:0044281">
    <property type="term" value="P:small molecule metabolic process"/>
    <property type="evidence" value="ECO:0007669"/>
    <property type="project" value="UniProtKB-ARBA"/>
</dbReference>
<dbReference type="Pfam" id="PF00702">
    <property type="entry name" value="Hydrolase"/>
    <property type="match status" value="1"/>
</dbReference>
<proteinExistence type="predicted"/>
<keyword evidence="5" id="KW-1185">Reference proteome</keyword>
<dbReference type="Proteomes" id="UP000534783">
    <property type="component" value="Unassembled WGS sequence"/>
</dbReference>
<evidence type="ECO:0000256" key="1">
    <source>
        <dbReference type="ARBA" id="ARBA00001946"/>
    </source>
</evidence>
<dbReference type="PANTHER" id="PTHR46470">
    <property type="entry name" value="N-ACYLNEURAMINATE-9-PHOSPHATASE"/>
    <property type="match status" value="1"/>
</dbReference>
<dbReference type="SFLD" id="SFLDG01129">
    <property type="entry name" value="C1.5:_HAD__Beta-PGM__Phosphata"/>
    <property type="match status" value="1"/>
</dbReference>
<organism evidence="4 5">
    <name type="scientific">Candidatus Manganitrophus noduliformans</name>
    <dbReference type="NCBI Taxonomy" id="2606439"/>
    <lineage>
        <taxon>Bacteria</taxon>
        <taxon>Pseudomonadati</taxon>
        <taxon>Nitrospirota</taxon>
        <taxon>Nitrospiria</taxon>
        <taxon>Candidatus Troglogloeales</taxon>
        <taxon>Candidatus Manganitrophaceae</taxon>
        <taxon>Candidatus Manganitrophus</taxon>
    </lineage>
</organism>
<evidence type="ECO:0000313" key="5">
    <source>
        <dbReference type="Proteomes" id="UP000534783"/>
    </source>
</evidence>
<dbReference type="GO" id="GO:0016787">
    <property type="term" value="F:hydrolase activity"/>
    <property type="evidence" value="ECO:0007669"/>
    <property type="project" value="UniProtKB-KW"/>
</dbReference>
<name>A0A7X6DL42_9BACT</name>
<reference evidence="4 5" key="1">
    <citation type="journal article" date="2020" name="Nature">
        <title>Bacterial chemolithoautotrophy via manganese oxidation.</title>
        <authorList>
            <person name="Yu H."/>
            <person name="Leadbetter J.R."/>
        </authorList>
    </citation>
    <scope>NUCLEOTIDE SEQUENCE [LARGE SCALE GENOMIC DNA]</scope>
    <source>
        <strain evidence="4 5">Mn-1</strain>
    </source>
</reference>
<comment type="cofactor">
    <cofactor evidence="1">
        <name>Mg(2+)</name>
        <dbReference type="ChEBI" id="CHEBI:18420"/>
    </cofactor>
</comment>
<dbReference type="AlphaFoldDB" id="A0A7X6DL42"/>
<evidence type="ECO:0000313" key="4">
    <source>
        <dbReference type="EMBL" id="NKE69185.1"/>
    </source>
</evidence>
<accession>A0A7X6DL42</accession>
<dbReference type="Gene3D" id="1.20.120.710">
    <property type="entry name" value="Haloacid dehalogenase hydrolase-like domain"/>
    <property type="match status" value="1"/>
</dbReference>
<protein>
    <submittedName>
        <fullName evidence="4">HAD family hydrolase</fullName>
    </submittedName>
</protein>
<dbReference type="InterPro" id="IPR036412">
    <property type="entry name" value="HAD-like_sf"/>
</dbReference>
<keyword evidence="2 4" id="KW-0378">Hydrolase</keyword>
<dbReference type="Gene3D" id="3.40.50.1000">
    <property type="entry name" value="HAD superfamily/HAD-like"/>
    <property type="match status" value="1"/>
</dbReference>
<dbReference type="NCBIfam" id="TIGR01509">
    <property type="entry name" value="HAD-SF-IA-v3"/>
    <property type="match status" value="1"/>
</dbReference>
<evidence type="ECO:0000256" key="2">
    <source>
        <dbReference type="ARBA" id="ARBA00022801"/>
    </source>
</evidence>
<dbReference type="RefSeq" id="WP_168057505.1">
    <property type="nucleotide sequence ID" value="NZ_VTOW01000001.1"/>
</dbReference>
<dbReference type="InterPro" id="IPR006439">
    <property type="entry name" value="HAD-SF_hydro_IA"/>
</dbReference>
<dbReference type="NCBIfam" id="TIGR01549">
    <property type="entry name" value="HAD-SF-IA-v1"/>
    <property type="match status" value="1"/>
</dbReference>
<dbReference type="InterPro" id="IPR023214">
    <property type="entry name" value="HAD_sf"/>
</dbReference>
<sequence>MKKYQALLFDLCDTIMPFRNDRMPLARIQGKEIRTTSPLLYECFTQYAAPIAYEEFHNHFVETTESIWIIRDQSGEEISSAVRFERFLERLGVGRGEHREALHRRFLETHLTRISLCLECAPPVREMLLRLKEEYRIGLVSNFDDTDTVYQVLAREGVDHCFETVIISSEIGIRKPRPEIFLAACEKIGVAPAECLFIGDSFENDIVGAKRLGMDAAWINPLSLPPPIDGPPPDYILTELTDLSRFV</sequence>
<evidence type="ECO:0000256" key="3">
    <source>
        <dbReference type="ARBA" id="ARBA00022842"/>
    </source>
</evidence>
<dbReference type="PRINTS" id="PR00413">
    <property type="entry name" value="HADHALOGNASE"/>
</dbReference>
<dbReference type="SUPFAM" id="SSF56784">
    <property type="entry name" value="HAD-like"/>
    <property type="match status" value="1"/>
</dbReference>
<dbReference type="SFLD" id="SFLDS00003">
    <property type="entry name" value="Haloacid_Dehalogenase"/>
    <property type="match status" value="1"/>
</dbReference>
<keyword evidence="3" id="KW-0460">Magnesium</keyword>
<dbReference type="InterPro" id="IPR051400">
    <property type="entry name" value="HAD-like_hydrolase"/>
</dbReference>